<dbReference type="GO" id="GO:0070461">
    <property type="term" value="C:SAGA-type complex"/>
    <property type="evidence" value="ECO:0007669"/>
    <property type="project" value="UniProtKB-ARBA"/>
</dbReference>
<dbReference type="GO" id="GO:0005634">
    <property type="term" value="C:nucleus"/>
    <property type="evidence" value="ECO:0007669"/>
    <property type="project" value="UniProtKB-SubCell"/>
</dbReference>
<feature type="domain" description="SANT" evidence="13">
    <location>
        <begin position="78"/>
        <end position="130"/>
    </location>
</feature>
<dbReference type="GO" id="GO:0003682">
    <property type="term" value="F:chromatin binding"/>
    <property type="evidence" value="ECO:0007669"/>
    <property type="project" value="TreeGrafter"/>
</dbReference>
<dbReference type="InterPro" id="IPR041983">
    <property type="entry name" value="ADA2-like_ZZ"/>
</dbReference>
<dbReference type="SMART" id="SM00291">
    <property type="entry name" value="ZnF_ZZ"/>
    <property type="match status" value="1"/>
</dbReference>
<dbReference type="GO" id="GO:0006338">
    <property type="term" value="P:chromatin remodeling"/>
    <property type="evidence" value="ECO:0007669"/>
    <property type="project" value="TreeGrafter"/>
</dbReference>
<comment type="caution">
    <text evidence="15">The sequence shown here is derived from an EMBL/GenBank/DDBJ whole genome shotgun (WGS) entry which is preliminary data.</text>
</comment>
<evidence type="ECO:0000259" key="12">
    <source>
        <dbReference type="PROSITE" id="PS50135"/>
    </source>
</evidence>
<dbReference type="InterPro" id="IPR055141">
    <property type="entry name" value="TADA2A_B-like_dom"/>
</dbReference>
<name>A0AAV8WIN6_9CUCU</name>
<keyword evidence="4" id="KW-0862">Zinc</keyword>
<dbReference type="PROSITE" id="PS01357">
    <property type="entry name" value="ZF_ZZ_1"/>
    <property type="match status" value="1"/>
</dbReference>
<dbReference type="InterPro" id="IPR017930">
    <property type="entry name" value="Myb_dom"/>
</dbReference>
<protein>
    <recommendedName>
        <fullName evidence="8">Transcriptional adapter</fullName>
    </recommendedName>
</protein>
<evidence type="ECO:0000256" key="7">
    <source>
        <dbReference type="ARBA" id="ARBA00023242"/>
    </source>
</evidence>
<dbReference type="PANTHER" id="PTHR12374:SF63">
    <property type="entry name" value="TRANSCRIPTIONAL ADAPTER 2-BETA"/>
    <property type="match status" value="1"/>
</dbReference>
<dbReference type="CDD" id="cd02335">
    <property type="entry name" value="ZZ_ADA2"/>
    <property type="match status" value="1"/>
</dbReference>
<dbReference type="PIRSF" id="PIRSF025024">
    <property type="entry name" value="Transcriptional_adaptor_2"/>
    <property type="match status" value="1"/>
</dbReference>
<dbReference type="InterPro" id="IPR036388">
    <property type="entry name" value="WH-like_DNA-bd_sf"/>
</dbReference>
<dbReference type="GO" id="GO:0006357">
    <property type="term" value="P:regulation of transcription by RNA polymerase II"/>
    <property type="evidence" value="ECO:0007669"/>
    <property type="project" value="InterPro"/>
</dbReference>
<dbReference type="InterPro" id="IPR000433">
    <property type="entry name" value="Znf_ZZ"/>
</dbReference>
<dbReference type="FunFam" id="3.30.60.90:FF:000008">
    <property type="entry name" value="Transcriptional adapter 2"/>
    <property type="match status" value="1"/>
</dbReference>
<dbReference type="PROSITE" id="PS51293">
    <property type="entry name" value="SANT"/>
    <property type="match status" value="1"/>
</dbReference>
<evidence type="ECO:0000256" key="9">
    <source>
        <dbReference type="PROSITE-ProRule" id="PRU00228"/>
    </source>
</evidence>
<evidence type="ECO:0000256" key="8">
    <source>
        <dbReference type="PIRNR" id="PIRNR025024"/>
    </source>
</evidence>
<evidence type="ECO:0000313" key="16">
    <source>
        <dbReference type="Proteomes" id="UP001159042"/>
    </source>
</evidence>
<evidence type="ECO:0000259" key="11">
    <source>
        <dbReference type="PROSITE" id="PS50090"/>
    </source>
</evidence>
<accession>A0AAV8WIN6</accession>
<proteinExistence type="predicted"/>
<reference evidence="15 16" key="1">
    <citation type="journal article" date="2023" name="Insect Mol. Biol.">
        <title>Genome sequencing provides insights into the evolution of gene families encoding plant cell wall-degrading enzymes in longhorned beetles.</title>
        <authorList>
            <person name="Shin N.R."/>
            <person name="Okamura Y."/>
            <person name="Kirsch R."/>
            <person name="Pauchet Y."/>
        </authorList>
    </citation>
    <scope>NUCLEOTIDE SEQUENCE [LARGE SCALE GENOMIC DNA]</scope>
    <source>
        <strain evidence="15">EAD_L_NR</strain>
    </source>
</reference>
<evidence type="ECO:0000259" key="13">
    <source>
        <dbReference type="PROSITE" id="PS51293"/>
    </source>
</evidence>
<dbReference type="Gene3D" id="1.10.10.60">
    <property type="entry name" value="Homeodomain-like"/>
    <property type="match status" value="1"/>
</dbReference>
<keyword evidence="16" id="KW-1185">Reference proteome</keyword>
<dbReference type="Gene3D" id="3.30.60.90">
    <property type="match status" value="1"/>
</dbReference>
<dbReference type="AlphaFoldDB" id="A0AAV8WIN6"/>
<keyword evidence="3 9" id="KW-0863">Zinc-finger</keyword>
<gene>
    <name evidence="15" type="ORF">NQ315_009900</name>
</gene>
<sequence length="475" mass="54184">MELWVLWSGVDVVKMADLFAKVSCTYCQEEINGVRVQCCVCPDFDICLQCFSVGAEIGAHRNDHSYKFVDHCATSIFGGRGAWTGKEQLQLLDAVELYGFGNWELVSQHVETRTPEEVKEECISRYLEGNIGKATWGPLANHRPVLVDHVPNDTGPLSPAVTSNLPPLDATLEEARLLGYKPHRDDYEREYNMEAEQLVSSLQLDPEEDTEMEVALKLAMVDMYTRRLRERARRKRIVRDYQLVAKYFANLRKDPNKSPLSKEQRELRDKMRVFAQFLSSGEHERLIASIERERELRHRLSELLRYRSLGLTTQDEIIHYEQHAAYERQQQLKQSKSGSSGYAMPEYPTKNGRNGETDQSFTEKRSTLLLDDEPDNSSFFSSNSSSSDNALQPVPLTKLPLGGLLSENEIQLCTNLNIQPVHYVTLKSVIIQENLTSIDKHRSSSAQSDSQDFNIKEAVTQYLKYSGWLPDVPVV</sequence>
<dbReference type="InterPro" id="IPR001005">
    <property type="entry name" value="SANT/Myb"/>
</dbReference>
<dbReference type="CDD" id="cd00167">
    <property type="entry name" value="SANT"/>
    <property type="match status" value="1"/>
</dbReference>
<dbReference type="PROSITE" id="PS51294">
    <property type="entry name" value="HTH_MYB"/>
    <property type="match status" value="1"/>
</dbReference>
<dbReference type="Pfam" id="PF00249">
    <property type="entry name" value="Myb_DNA-binding"/>
    <property type="match status" value="1"/>
</dbReference>
<dbReference type="InterPro" id="IPR017884">
    <property type="entry name" value="SANT_dom"/>
</dbReference>
<dbReference type="Pfam" id="PF25299">
    <property type="entry name" value="ZZ_ADA2"/>
    <property type="match status" value="1"/>
</dbReference>
<dbReference type="GO" id="GO:0003713">
    <property type="term" value="F:transcription coactivator activity"/>
    <property type="evidence" value="ECO:0007669"/>
    <property type="project" value="InterPro"/>
</dbReference>
<feature type="compositionally biased region" description="Basic and acidic residues" evidence="10">
    <location>
        <begin position="353"/>
        <end position="366"/>
    </location>
</feature>
<evidence type="ECO:0000256" key="10">
    <source>
        <dbReference type="SAM" id="MobiDB-lite"/>
    </source>
</evidence>
<feature type="compositionally biased region" description="Low complexity" evidence="10">
    <location>
        <begin position="376"/>
        <end position="389"/>
    </location>
</feature>
<evidence type="ECO:0000313" key="15">
    <source>
        <dbReference type="EMBL" id="KAJ8926045.1"/>
    </source>
</evidence>
<feature type="domain" description="Myb-like" evidence="11">
    <location>
        <begin position="80"/>
        <end position="120"/>
    </location>
</feature>
<evidence type="ECO:0000256" key="2">
    <source>
        <dbReference type="ARBA" id="ARBA00022723"/>
    </source>
</evidence>
<dbReference type="InterPro" id="IPR043145">
    <property type="entry name" value="Znf_ZZ_sf"/>
</dbReference>
<evidence type="ECO:0000256" key="3">
    <source>
        <dbReference type="ARBA" id="ARBA00022771"/>
    </source>
</evidence>
<dbReference type="Pfam" id="PF24533">
    <property type="entry name" value="Tri-helical_Ada2b_C"/>
    <property type="match status" value="1"/>
</dbReference>
<dbReference type="InterPro" id="IPR056267">
    <property type="entry name" value="Ada2b_C"/>
</dbReference>
<dbReference type="Gene3D" id="1.10.10.10">
    <property type="entry name" value="Winged helix-like DNA-binding domain superfamily/Winged helix DNA-binding domain"/>
    <property type="match status" value="1"/>
</dbReference>
<keyword evidence="7 8" id="KW-0539">Nucleus</keyword>
<feature type="region of interest" description="Disordered" evidence="10">
    <location>
        <begin position="328"/>
        <end position="392"/>
    </location>
</feature>
<dbReference type="Pfam" id="PF22941">
    <property type="entry name" value="TADA2A-like_3rd"/>
    <property type="match status" value="1"/>
</dbReference>
<keyword evidence="6 8" id="KW-0804">Transcription</keyword>
<evidence type="ECO:0000256" key="5">
    <source>
        <dbReference type="ARBA" id="ARBA00023015"/>
    </source>
</evidence>
<feature type="domain" description="ZZ-type" evidence="12">
    <location>
        <begin position="19"/>
        <end position="74"/>
    </location>
</feature>
<evidence type="ECO:0000256" key="1">
    <source>
        <dbReference type="ARBA" id="ARBA00004123"/>
    </source>
</evidence>
<dbReference type="PROSITE" id="PS50135">
    <property type="entry name" value="ZF_ZZ_2"/>
    <property type="match status" value="1"/>
</dbReference>
<feature type="domain" description="HTH myb-type" evidence="14">
    <location>
        <begin position="80"/>
        <end position="120"/>
    </location>
</feature>
<feature type="compositionally biased region" description="Low complexity" evidence="10">
    <location>
        <begin position="329"/>
        <end position="341"/>
    </location>
</feature>
<organism evidence="15 16">
    <name type="scientific">Exocentrus adspersus</name>
    <dbReference type="NCBI Taxonomy" id="1586481"/>
    <lineage>
        <taxon>Eukaryota</taxon>
        <taxon>Metazoa</taxon>
        <taxon>Ecdysozoa</taxon>
        <taxon>Arthropoda</taxon>
        <taxon>Hexapoda</taxon>
        <taxon>Insecta</taxon>
        <taxon>Pterygota</taxon>
        <taxon>Neoptera</taxon>
        <taxon>Endopterygota</taxon>
        <taxon>Coleoptera</taxon>
        <taxon>Polyphaga</taxon>
        <taxon>Cucujiformia</taxon>
        <taxon>Chrysomeloidea</taxon>
        <taxon>Cerambycidae</taxon>
        <taxon>Lamiinae</taxon>
        <taxon>Acanthocinini</taxon>
        <taxon>Exocentrus</taxon>
    </lineage>
</organism>
<comment type="subcellular location">
    <subcellularLocation>
        <location evidence="1 8">Nucleus</location>
    </subcellularLocation>
</comment>
<dbReference type="InterPro" id="IPR016827">
    <property type="entry name" value="Ada2/TADA2"/>
</dbReference>
<dbReference type="SUPFAM" id="SSF57850">
    <property type="entry name" value="RING/U-box"/>
    <property type="match status" value="1"/>
</dbReference>
<evidence type="ECO:0000259" key="14">
    <source>
        <dbReference type="PROSITE" id="PS51294"/>
    </source>
</evidence>
<evidence type="ECO:0000256" key="6">
    <source>
        <dbReference type="ARBA" id="ARBA00023163"/>
    </source>
</evidence>
<dbReference type="SMART" id="SM00717">
    <property type="entry name" value="SANT"/>
    <property type="match status" value="1"/>
</dbReference>
<dbReference type="PROSITE" id="PS50090">
    <property type="entry name" value="MYB_LIKE"/>
    <property type="match status" value="1"/>
</dbReference>
<dbReference type="SUPFAM" id="SSF46689">
    <property type="entry name" value="Homeodomain-like"/>
    <property type="match status" value="2"/>
</dbReference>
<dbReference type="InterPro" id="IPR009057">
    <property type="entry name" value="Homeodomain-like_sf"/>
</dbReference>
<keyword evidence="5 8" id="KW-0805">Transcription regulation</keyword>
<dbReference type="EMBL" id="JANEYG010000001">
    <property type="protein sequence ID" value="KAJ8926045.1"/>
    <property type="molecule type" value="Genomic_DNA"/>
</dbReference>
<keyword evidence="2" id="KW-0479">Metal-binding</keyword>
<dbReference type="PANTHER" id="PTHR12374">
    <property type="entry name" value="TRANSCRIPTIONAL ADAPTOR 2 ADA2 -RELATED"/>
    <property type="match status" value="1"/>
</dbReference>
<dbReference type="GO" id="GO:0008270">
    <property type="term" value="F:zinc ion binding"/>
    <property type="evidence" value="ECO:0007669"/>
    <property type="project" value="UniProtKB-KW"/>
</dbReference>
<evidence type="ECO:0000256" key="4">
    <source>
        <dbReference type="ARBA" id="ARBA00022833"/>
    </source>
</evidence>
<dbReference type="Proteomes" id="UP001159042">
    <property type="component" value="Unassembled WGS sequence"/>
</dbReference>